<organism evidence="1 2">
    <name type="scientific">Lacticaseibacillus paracasei N1115</name>
    <dbReference type="NCBI Taxonomy" id="1446494"/>
    <lineage>
        <taxon>Bacteria</taxon>
        <taxon>Bacillati</taxon>
        <taxon>Bacillota</taxon>
        <taxon>Bacilli</taxon>
        <taxon>Lactobacillales</taxon>
        <taxon>Lactobacillaceae</taxon>
        <taxon>Lacticaseibacillus</taxon>
    </lineage>
</organism>
<dbReference type="Proteomes" id="UP000019441">
    <property type="component" value="Plasmid unnamed_3"/>
</dbReference>
<gene>
    <name evidence="1" type="ORF">AF91_15475</name>
</gene>
<sequence length="72" mass="8565">MRAVDRLLNFMGQHQMNSIDFATYDRARRLYEHDPVRQSEWLNVLAESKTDHRVKVRRDAMETVVEAVRAYA</sequence>
<dbReference type="RefSeq" id="WP_025376405.1">
    <property type="nucleotide sequence ID" value="NZ_CP007125.1"/>
</dbReference>
<dbReference type="EMBL" id="CP007125">
    <property type="protein sequence ID" value="AHJ34586.1"/>
    <property type="molecule type" value="Genomic_DNA"/>
</dbReference>
<keyword evidence="1" id="KW-0614">Plasmid</keyword>
<evidence type="ECO:0000313" key="1">
    <source>
        <dbReference type="EMBL" id="AHJ34586.1"/>
    </source>
</evidence>
<evidence type="ECO:0000313" key="2">
    <source>
        <dbReference type="Proteomes" id="UP000019441"/>
    </source>
</evidence>
<name>A0A806LCB1_LACPA</name>
<reference evidence="1 2" key="1">
    <citation type="journal article" date="2014" name="Genome Announc.">
        <title>Whole Genome Sequence of the Probiotic Strain Lactobacillus paracasei N1115, Isolated from Traditional Chinese Fermented Milk.</title>
        <authorList>
            <person name="Wang S."/>
            <person name="Zhu H."/>
            <person name="He F."/>
            <person name="Luo Y."/>
            <person name="Kang Z."/>
            <person name="Lu C."/>
            <person name="Feng L."/>
            <person name="Lu X."/>
            <person name="Xue Y."/>
            <person name="Wang H."/>
        </authorList>
    </citation>
    <scope>NUCLEOTIDE SEQUENCE [LARGE SCALE GENOMIC DNA]</scope>
    <source>
        <strain evidence="1 2">N1115</strain>
    </source>
</reference>
<proteinExistence type="predicted"/>
<dbReference type="KEGG" id="lpq:AF91_15475"/>
<protein>
    <submittedName>
        <fullName evidence="1">Uncharacterized protein</fullName>
    </submittedName>
</protein>
<dbReference type="AlphaFoldDB" id="A0A806LCB1"/>
<accession>A0A806LCB1</accession>
<geneLocation type="plasmid" evidence="2">
    <name>3</name>
</geneLocation>